<dbReference type="GO" id="GO:0003723">
    <property type="term" value="F:RNA binding"/>
    <property type="evidence" value="ECO:0007669"/>
    <property type="project" value="InterPro"/>
</dbReference>
<keyword evidence="3" id="KW-0949">S-adenosyl-L-methionine</keyword>
<evidence type="ECO:0000259" key="5">
    <source>
        <dbReference type="Pfam" id="PF17785"/>
    </source>
</evidence>
<organism evidence="6 7">
    <name type="scientific">Paenalkalicoccus suaedae</name>
    <dbReference type="NCBI Taxonomy" id="2592382"/>
    <lineage>
        <taxon>Bacteria</taxon>
        <taxon>Bacillati</taxon>
        <taxon>Bacillota</taxon>
        <taxon>Bacilli</taxon>
        <taxon>Bacillales</taxon>
        <taxon>Bacillaceae</taxon>
        <taxon>Paenalkalicoccus</taxon>
    </lineage>
</organism>
<accession>A0A859FIJ1</accession>
<dbReference type="EMBL" id="CP041372">
    <property type="protein sequence ID" value="QKS72889.1"/>
    <property type="molecule type" value="Genomic_DNA"/>
</dbReference>
<dbReference type="Proteomes" id="UP000318138">
    <property type="component" value="Chromosome"/>
</dbReference>
<sequence>MDKTVKIKQSFEKKYRQGYPLLTEEALVSSGKLHEEGELLQVVTEDGDFIGYGYHGRQNKGVGWILTHREHEAIDQRLFDRKLIEAVGRRSAFFLDETTTAFRVFNGEGDGIGGVTIDNYAGYYVIQWYSRGVYQFKDYIVHALQTYTDCIGIYEKKRFAKKGEYVEDNDFVSGEEAPSPLIVKENGVNLAVYLNDGAMTGIFLDQREVRKMLMDHLAADRSVLNTFSYTGAFSVFAAMGGASGTTSVDVANRSLEKTSEQFRVNHLPVESQKIIVDDVFVYYKRATKREEEYDVVVVDPPSFARTKKTTFSAAKDYAKLLKETIALTRTGGTIVASTNHAGLSRKKFRSFIDQAFDEAGHTYRIVEQFRLPEDFVTLEEFPEGNYLKVYVIEKLKAKEA</sequence>
<dbReference type="InterPro" id="IPR019614">
    <property type="entry name" value="SAM-dep_methyl-trfase"/>
</dbReference>
<dbReference type="PROSITE" id="PS50890">
    <property type="entry name" value="PUA"/>
    <property type="match status" value="1"/>
</dbReference>
<dbReference type="InterPro" id="IPR036974">
    <property type="entry name" value="PUA_sf"/>
</dbReference>
<evidence type="ECO:0000256" key="1">
    <source>
        <dbReference type="ARBA" id="ARBA00022603"/>
    </source>
</evidence>
<evidence type="ECO:0000259" key="4">
    <source>
        <dbReference type="Pfam" id="PF10672"/>
    </source>
</evidence>
<dbReference type="SUPFAM" id="SSF88697">
    <property type="entry name" value="PUA domain-like"/>
    <property type="match status" value="1"/>
</dbReference>
<dbReference type="InterPro" id="IPR041532">
    <property type="entry name" value="RlmI-like_PUA"/>
</dbReference>
<keyword evidence="7" id="KW-1185">Reference proteome</keyword>
<dbReference type="InterPro" id="IPR029063">
    <property type="entry name" value="SAM-dependent_MTases_sf"/>
</dbReference>
<keyword evidence="2 6" id="KW-0808">Transferase</keyword>
<dbReference type="RefSeq" id="WP_176010856.1">
    <property type="nucleotide sequence ID" value="NZ_CP041372.2"/>
</dbReference>
<evidence type="ECO:0000256" key="3">
    <source>
        <dbReference type="ARBA" id="ARBA00022691"/>
    </source>
</evidence>
<protein>
    <submittedName>
        <fullName evidence="6">Class I SAM-dependent rRNA methyltransferase</fullName>
    </submittedName>
</protein>
<dbReference type="CDD" id="cd11572">
    <property type="entry name" value="RlmI_M_like"/>
    <property type="match status" value="1"/>
</dbReference>
<dbReference type="AlphaFoldDB" id="A0A859FIJ1"/>
<dbReference type="GO" id="GO:0032259">
    <property type="term" value="P:methylation"/>
    <property type="evidence" value="ECO:0007669"/>
    <property type="project" value="UniProtKB-KW"/>
</dbReference>
<dbReference type="Pfam" id="PF17785">
    <property type="entry name" value="PUA_3"/>
    <property type="match status" value="1"/>
</dbReference>
<dbReference type="PANTHER" id="PTHR43042:SF3">
    <property type="entry name" value="RIBOSOMAL RNA LARGE SUBUNIT METHYLTRANSFERASE YWBD-RELATED"/>
    <property type="match status" value="1"/>
</dbReference>
<dbReference type="SUPFAM" id="SSF53335">
    <property type="entry name" value="S-adenosyl-L-methionine-dependent methyltransferases"/>
    <property type="match status" value="1"/>
</dbReference>
<dbReference type="InterPro" id="IPR015947">
    <property type="entry name" value="PUA-like_sf"/>
</dbReference>
<dbReference type="PANTHER" id="PTHR43042">
    <property type="entry name" value="SAM-DEPENDENT METHYLTRANSFERASE"/>
    <property type="match status" value="1"/>
</dbReference>
<evidence type="ECO:0000313" key="7">
    <source>
        <dbReference type="Proteomes" id="UP000318138"/>
    </source>
</evidence>
<dbReference type="Gene3D" id="2.30.130.10">
    <property type="entry name" value="PUA domain"/>
    <property type="match status" value="1"/>
</dbReference>
<gene>
    <name evidence="6" type="ORF">FLK61_40535</name>
</gene>
<feature type="domain" description="S-adenosylmethionine-dependent methyltransferase" evidence="4">
    <location>
        <begin position="170"/>
        <end position="375"/>
    </location>
</feature>
<name>A0A859FIJ1_9BACI</name>
<dbReference type="Pfam" id="PF10672">
    <property type="entry name" value="Methyltrans_SAM"/>
    <property type="match status" value="1"/>
</dbReference>
<evidence type="ECO:0000256" key="2">
    <source>
        <dbReference type="ARBA" id="ARBA00022679"/>
    </source>
</evidence>
<reference evidence="7" key="1">
    <citation type="submission" date="2019-07" db="EMBL/GenBank/DDBJ databases">
        <title>Bacillus alkalisoli sp. nov. isolated from saline soil.</title>
        <authorList>
            <person name="Sun J.-Q."/>
            <person name="Xu L."/>
        </authorList>
    </citation>
    <scope>NUCLEOTIDE SEQUENCE [LARGE SCALE GENOMIC DNA]</scope>
    <source>
        <strain evidence="7">M4U3P1</strain>
    </source>
</reference>
<dbReference type="Gene3D" id="3.30.750.80">
    <property type="entry name" value="RNA methyltransferase domain (HRMD) like"/>
    <property type="match status" value="1"/>
</dbReference>
<keyword evidence="1 6" id="KW-0489">Methyltransferase</keyword>
<dbReference type="GO" id="GO:0008168">
    <property type="term" value="F:methyltransferase activity"/>
    <property type="evidence" value="ECO:0007669"/>
    <property type="project" value="UniProtKB-KW"/>
</dbReference>
<dbReference type="Gene3D" id="3.40.50.150">
    <property type="entry name" value="Vaccinia Virus protein VP39"/>
    <property type="match status" value="1"/>
</dbReference>
<feature type="domain" description="RlmI-like PUA" evidence="5">
    <location>
        <begin position="5"/>
        <end position="67"/>
    </location>
</feature>
<proteinExistence type="predicted"/>
<evidence type="ECO:0000313" key="6">
    <source>
        <dbReference type="EMBL" id="QKS72889.1"/>
    </source>
</evidence>
<dbReference type="KEGG" id="psua:FLK61_40535"/>